<evidence type="ECO:0000256" key="3">
    <source>
        <dbReference type="ARBA" id="ARBA00022801"/>
    </source>
</evidence>
<keyword evidence="3" id="KW-0378">Hydrolase</keyword>
<accession>A0AA38RHG7</accession>
<organism evidence="6 7">
    <name type="scientific">Coniochaeta hoffmannii</name>
    <dbReference type="NCBI Taxonomy" id="91930"/>
    <lineage>
        <taxon>Eukaryota</taxon>
        <taxon>Fungi</taxon>
        <taxon>Dikarya</taxon>
        <taxon>Ascomycota</taxon>
        <taxon>Pezizomycotina</taxon>
        <taxon>Sordariomycetes</taxon>
        <taxon>Sordariomycetidae</taxon>
        <taxon>Coniochaetales</taxon>
        <taxon>Coniochaetaceae</taxon>
        <taxon>Coniochaeta</taxon>
    </lineage>
</organism>
<dbReference type="InterPro" id="IPR036866">
    <property type="entry name" value="RibonucZ/Hydroxyglut_hydro"/>
</dbReference>
<dbReference type="Pfam" id="PF00753">
    <property type="entry name" value="Lactamase_B"/>
    <property type="match status" value="1"/>
</dbReference>
<dbReference type="EMBL" id="JANBVN010000150">
    <property type="protein sequence ID" value="KAJ9138025.1"/>
    <property type="molecule type" value="Genomic_DNA"/>
</dbReference>
<dbReference type="Gene3D" id="3.60.15.10">
    <property type="entry name" value="Ribonuclease Z/Hydroxyacylglutathione hydrolase-like"/>
    <property type="match status" value="1"/>
</dbReference>
<reference evidence="6" key="1">
    <citation type="submission" date="2022-07" db="EMBL/GenBank/DDBJ databases">
        <title>Fungi with potential for degradation of polypropylene.</title>
        <authorList>
            <person name="Gostincar C."/>
        </authorList>
    </citation>
    <scope>NUCLEOTIDE SEQUENCE</scope>
    <source>
        <strain evidence="6">EXF-13287</strain>
    </source>
</reference>
<evidence type="ECO:0000313" key="6">
    <source>
        <dbReference type="EMBL" id="KAJ9138025.1"/>
    </source>
</evidence>
<feature type="domain" description="Metallo-beta-lactamase" evidence="5">
    <location>
        <begin position="55"/>
        <end position="260"/>
    </location>
</feature>
<comment type="similarity">
    <text evidence="1">Belongs to the metallo-beta-lactamase superfamily.</text>
</comment>
<evidence type="ECO:0000259" key="5">
    <source>
        <dbReference type="SMART" id="SM00849"/>
    </source>
</evidence>
<keyword evidence="2" id="KW-0479">Metal-binding</keyword>
<comment type="caution">
    <text evidence="6">The sequence shown here is derived from an EMBL/GenBank/DDBJ whole genome shotgun (WGS) entry which is preliminary data.</text>
</comment>
<dbReference type="AlphaFoldDB" id="A0AA38RHG7"/>
<dbReference type="InterPro" id="IPR001279">
    <property type="entry name" value="Metallo-B-lactamas"/>
</dbReference>
<name>A0AA38RHG7_9PEZI</name>
<dbReference type="Proteomes" id="UP001174691">
    <property type="component" value="Unassembled WGS sequence"/>
</dbReference>
<dbReference type="GO" id="GO:0016787">
    <property type="term" value="F:hydrolase activity"/>
    <property type="evidence" value="ECO:0007669"/>
    <property type="project" value="UniProtKB-KW"/>
</dbReference>
<sequence length="394" mass="42662">MSTDDIVPLPAPSIDIPEQGGTCTLQAIDTTCNLACPSGTLVEPLIPGHELLNLPTVAFLITHSTSGAQVLFDLGSRKDFWNLPKPIAQAIEDKVAGIKVDRDLTEILTEGGIDLSKIKAAIISHHHYDHMGDPALYPRSMDLVVGPGFSAHFLPGYPVAEDSPVFEDAFEGRNVVEAAFDDGLTVAGYEAWDYFGDGSLYILNTPGHAVGHLSALVRTAEQRFAFLGGDICHFGGSFRPTKYVPMPLSLRADEAGLRGHGSATCPCSMFTACHPDPEKARSSPYYRPRSGAESWYIDPPVAAQSISKLMDLDADERVLVLIAHDPSLMATIPFFPEGTLNDWHTSGWKSRLRWQFLSELPVEGKPRKYLVSGTYINGTLVKTLDGTKVVAAAS</sequence>
<dbReference type="PANTHER" id="PTHR42978:SF5">
    <property type="entry name" value="METALLO-BETA-LACTAMASE DOMAIN-CONTAINING PROTEIN"/>
    <property type="match status" value="1"/>
</dbReference>
<gene>
    <name evidence="6" type="ORF">NKR19_g7983</name>
</gene>
<dbReference type="PANTHER" id="PTHR42978">
    <property type="entry name" value="QUORUM-QUENCHING LACTONASE YTNP-RELATED-RELATED"/>
    <property type="match status" value="1"/>
</dbReference>
<dbReference type="GO" id="GO:0046872">
    <property type="term" value="F:metal ion binding"/>
    <property type="evidence" value="ECO:0007669"/>
    <property type="project" value="UniProtKB-KW"/>
</dbReference>
<evidence type="ECO:0000313" key="7">
    <source>
        <dbReference type="Proteomes" id="UP001174691"/>
    </source>
</evidence>
<keyword evidence="4" id="KW-0862">Zinc</keyword>
<proteinExistence type="inferred from homology"/>
<keyword evidence="7" id="KW-1185">Reference proteome</keyword>
<dbReference type="SMART" id="SM00849">
    <property type="entry name" value="Lactamase_B"/>
    <property type="match status" value="1"/>
</dbReference>
<protein>
    <submittedName>
        <fullName evidence="6">Beta-lactamase-like protein</fullName>
    </submittedName>
</protein>
<evidence type="ECO:0000256" key="2">
    <source>
        <dbReference type="ARBA" id="ARBA00022723"/>
    </source>
</evidence>
<evidence type="ECO:0000256" key="4">
    <source>
        <dbReference type="ARBA" id="ARBA00022833"/>
    </source>
</evidence>
<evidence type="ECO:0000256" key="1">
    <source>
        <dbReference type="ARBA" id="ARBA00007749"/>
    </source>
</evidence>
<dbReference type="InterPro" id="IPR051013">
    <property type="entry name" value="MBL_superfamily_lactonases"/>
</dbReference>
<dbReference type="SUPFAM" id="SSF56281">
    <property type="entry name" value="Metallo-hydrolase/oxidoreductase"/>
    <property type="match status" value="1"/>
</dbReference>
<dbReference type="CDD" id="cd07730">
    <property type="entry name" value="metallo-hydrolase-like_MBL-fold"/>
    <property type="match status" value="1"/>
</dbReference>